<accession>A0A426Y8K4</accession>
<comment type="caution">
    <text evidence="2">The sequence shown here is derived from an EMBL/GenBank/DDBJ whole genome shotgun (WGS) entry which is preliminary data.</text>
</comment>
<proteinExistence type="predicted"/>
<evidence type="ECO:0008006" key="4">
    <source>
        <dbReference type="Google" id="ProtNLM"/>
    </source>
</evidence>
<dbReference type="AlphaFoldDB" id="A0A426Y8K4"/>
<evidence type="ECO:0000256" key="1">
    <source>
        <dbReference type="SAM" id="MobiDB-lite"/>
    </source>
</evidence>
<dbReference type="PANTHER" id="PTHR32011">
    <property type="entry name" value="OS08G0472400 PROTEIN"/>
    <property type="match status" value="1"/>
</dbReference>
<gene>
    <name evidence="2" type="ORF">B296_00053361</name>
</gene>
<dbReference type="EMBL" id="AMZH03014190">
    <property type="protein sequence ID" value="RRT48054.1"/>
    <property type="molecule type" value="Genomic_DNA"/>
</dbReference>
<dbReference type="PANTHER" id="PTHR32011:SF6">
    <property type="entry name" value="KNR4_SMI1-LIKE DOMAIN-CONTAINING PROTEIN"/>
    <property type="match status" value="1"/>
</dbReference>
<name>A0A426Y8K4_ENSVE</name>
<evidence type="ECO:0000313" key="3">
    <source>
        <dbReference type="Proteomes" id="UP000287651"/>
    </source>
</evidence>
<dbReference type="Proteomes" id="UP000287651">
    <property type="component" value="Unassembled WGS sequence"/>
</dbReference>
<evidence type="ECO:0000313" key="2">
    <source>
        <dbReference type="EMBL" id="RRT48054.1"/>
    </source>
</evidence>
<organism evidence="2 3">
    <name type="scientific">Ensete ventricosum</name>
    <name type="common">Abyssinian banana</name>
    <name type="synonym">Musa ensete</name>
    <dbReference type="NCBI Taxonomy" id="4639"/>
    <lineage>
        <taxon>Eukaryota</taxon>
        <taxon>Viridiplantae</taxon>
        <taxon>Streptophyta</taxon>
        <taxon>Embryophyta</taxon>
        <taxon>Tracheophyta</taxon>
        <taxon>Spermatophyta</taxon>
        <taxon>Magnoliopsida</taxon>
        <taxon>Liliopsida</taxon>
        <taxon>Zingiberales</taxon>
        <taxon>Musaceae</taxon>
        <taxon>Ensete</taxon>
    </lineage>
</organism>
<sequence length="378" mass="40944">MTTTTTTTASTDGRVVADPRLPTPRRRVCFSFAAYAKTVVAHLRASGVPVAPGLSDAQFASVESAYGFKFPPDIRSVLCEGVPVGPGFPNWRSASPQQLRLLLGLPATSILHEVTSGGLWPRAWGPRPQDPSVAVAAAKVVLRRAPTLVPIYRHFYMPASPSLAGNPVFYIRGVDVRPAGLDLADFFKRERPRGWTAGALAPAWAATSARRVEVWTELAEEGAWQEQERGGSPWEVRVDEMLKQAGQRLREGGWRDEEVGEMVLGGSDGYEIGASAAADPAAVLRDQDGVLRQLQLLSLALLRGGWGADDVVESMGWASVDRSQGDYGGVGRGPQQRERERHTHTSRWRHTSRHDLNSDAITALILTPSENTVGDGDP</sequence>
<reference evidence="2 3" key="1">
    <citation type="journal article" date="2014" name="Agronomy (Basel)">
        <title>A Draft Genome Sequence for Ensete ventricosum, the Drought-Tolerant Tree Against Hunger.</title>
        <authorList>
            <person name="Harrison J."/>
            <person name="Moore K.A."/>
            <person name="Paszkiewicz K."/>
            <person name="Jones T."/>
            <person name="Grant M."/>
            <person name="Ambacheew D."/>
            <person name="Muzemil S."/>
            <person name="Studholme D.J."/>
        </authorList>
    </citation>
    <scope>NUCLEOTIDE SEQUENCE [LARGE SCALE GENOMIC DNA]</scope>
</reference>
<protein>
    <recommendedName>
        <fullName evidence="4">Knr4/Smi1-like domain-containing protein</fullName>
    </recommendedName>
</protein>
<feature type="region of interest" description="Disordered" evidence="1">
    <location>
        <begin position="322"/>
        <end position="352"/>
    </location>
</feature>